<dbReference type="AlphaFoldDB" id="A0A266Q524"/>
<keyword evidence="4" id="KW-0813">Transport</keyword>
<organism evidence="16 17">
    <name type="scientific">Cellvibrio mixtus</name>
    <dbReference type="NCBI Taxonomy" id="39650"/>
    <lineage>
        <taxon>Bacteria</taxon>
        <taxon>Pseudomonadati</taxon>
        <taxon>Pseudomonadota</taxon>
        <taxon>Gammaproteobacteria</taxon>
        <taxon>Cellvibrionales</taxon>
        <taxon>Cellvibrionaceae</taxon>
        <taxon>Cellvibrio</taxon>
    </lineage>
</organism>
<dbReference type="CDD" id="cd17873">
    <property type="entry name" value="FlhF"/>
    <property type="match status" value="1"/>
</dbReference>
<evidence type="ECO:0000256" key="9">
    <source>
        <dbReference type="ARBA" id="ARBA00023134"/>
    </source>
</evidence>
<dbReference type="GO" id="GO:0005047">
    <property type="term" value="F:signal recognition particle binding"/>
    <property type="evidence" value="ECO:0007669"/>
    <property type="project" value="TreeGrafter"/>
</dbReference>
<dbReference type="InterPro" id="IPR020006">
    <property type="entry name" value="FlhF"/>
</dbReference>
<feature type="domain" description="SRP54-type proteins GTP-binding" evidence="15">
    <location>
        <begin position="331"/>
        <end position="522"/>
    </location>
</feature>
<accession>A0A266Q524</accession>
<evidence type="ECO:0000256" key="4">
    <source>
        <dbReference type="ARBA" id="ARBA00022448"/>
    </source>
</evidence>
<dbReference type="GO" id="GO:0015031">
    <property type="term" value="P:protein transport"/>
    <property type="evidence" value="ECO:0007669"/>
    <property type="project" value="UniProtKB-KW"/>
</dbReference>
<protein>
    <recommendedName>
        <fullName evidence="3 13">Flagellar biosynthesis protein FlhF</fullName>
    </recommendedName>
</protein>
<evidence type="ECO:0000313" key="16">
    <source>
        <dbReference type="EMBL" id="OZY84978.1"/>
    </source>
</evidence>
<keyword evidence="6" id="KW-0547">Nucleotide-binding</keyword>
<comment type="caution">
    <text evidence="16">The sequence shown here is derived from an EMBL/GenBank/DDBJ whole genome shotgun (WGS) entry which is preliminary data.</text>
</comment>
<dbReference type="EMBL" id="NHNI01000002">
    <property type="protein sequence ID" value="OZY84978.1"/>
    <property type="molecule type" value="Genomic_DNA"/>
</dbReference>
<dbReference type="GO" id="GO:0005886">
    <property type="term" value="C:plasma membrane"/>
    <property type="evidence" value="ECO:0007669"/>
    <property type="project" value="UniProtKB-SubCell"/>
</dbReference>
<evidence type="ECO:0000259" key="14">
    <source>
        <dbReference type="SMART" id="SM00382"/>
    </source>
</evidence>
<dbReference type="Pfam" id="PF00448">
    <property type="entry name" value="SRP54"/>
    <property type="match status" value="1"/>
</dbReference>
<evidence type="ECO:0000256" key="7">
    <source>
        <dbReference type="ARBA" id="ARBA00022795"/>
    </source>
</evidence>
<gene>
    <name evidence="16" type="ORF">CBP51_17635</name>
</gene>
<keyword evidence="17" id="KW-1185">Reference proteome</keyword>
<dbReference type="SMART" id="SM00962">
    <property type="entry name" value="SRP54"/>
    <property type="match status" value="1"/>
</dbReference>
<dbReference type="InterPro" id="IPR027417">
    <property type="entry name" value="P-loop_NTPase"/>
</dbReference>
<dbReference type="PANTHER" id="PTHR43134:SF3">
    <property type="entry name" value="FLAGELLAR BIOSYNTHESIS PROTEIN FLHF"/>
    <property type="match status" value="1"/>
</dbReference>
<dbReference type="InterPro" id="IPR047040">
    <property type="entry name" value="FlhF__GTPase_dom"/>
</dbReference>
<keyword evidence="8" id="KW-0653">Protein transport</keyword>
<comment type="subcellular location">
    <subcellularLocation>
        <location evidence="1">Cell membrane</location>
        <topology evidence="1">Peripheral membrane protein</topology>
        <orientation evidence="1">Cytoplasmic side</orientation>
    </subcellularLocation>
</comment>
<dbReference type="GO" id="GO:0003924">
    <property type="term" value="F:GTPase activity"/>
    <property type="evidence" value="ECO:0007669"/>
    <property type="project" value="UniProtKB-UniRule"/>
</dbReference>
<evidence type="ECO:0000256" key="10">
    <source>
        <dbReference type="ARBA" id="ARBA00023136"/>
    </source>
</evidence>
<dbReference type="GO" id="GO:0005525">
    <property type="term" value="F:GTP binding"/>
    <property type="evidence" value="ECO:0007669"/>
    <property type="project" value="UniProtKB-UniRule"/>
</dbReference>
<dbReference type="NCBIfam" id="TIGR03499">
    <property type="entry name" value="FlhF"/>
    <property type="match status" value="1"/>
</dbReference>
<keyword evidence="10" id="KW-0472">Membrane</keyword>
<evidence type="ECO:0000313" key="17">
    <source>
        <dbReference type="Proteomes" id="UP000216101"/>
    </source>
</evidence>
<keyword evidence="7" id="KW-1005">Bacterial flagellum biogenesis</keyword>
<evidence type="ECO:0000256" key="2">
    <source>
        <dbReference type="ARBA" id="ARBA00008531"/>
    </source>
</evidence>
<evidence type="ECO:0000256" key="11">
    <source>
        <dbReference type="ARBA" id="ARBA00023225"/>
    </source>
</evidence>
<evidence type="ECO:0000256" key="13">
    <source>
        <dbReference type="NCBIfam" id="TIGR03499"/>
    </source>
</evidence>
<keyword evidence="5" id="KW-1003">Cell membrane</keyword>
<feature type="domain" description="AAA+ ATPase" evidence="14">
    <location>
        <begin position="330"/>
        <end position="477"/>
    </location>
</feature>
<keyword evidence="16" id="KW-0969">Cilium</keyword>
<keyword evidence="16" id="KW-0282">Flagellum</keyword>
<reference evidence="17" key="1">
    <citation type="submission" date="2017-05" db="EMBL/GenBank/DDBJ databases">
        <authorList>
            <person name="Barney B.M."/>
        </authorList>
    </citation>
    <scope>NUCLEOTIDE SEQUENCE [LARGE SCALE GENOMIC DNA]</scope>
    <source>
        <strain evidence="17">PSBB022</strain>
    </source>
</reference>
<dbReference type="GO" id="GO:0044781">
    <property type="term" value="P:bacterial-type flagellum organization"/>
    <property type="evidence" value="ECO:0007669"/>
    <property type="project" value="UniProtKB-UniRule"/>
</dbReference>
<evidence type="ECO:0000256" key="6">
    <source>
        <dbReference type="ARBA" id="ARBA00022741"/>
    </source>
</evidence>
<evidence type="ECO:0000256" key="12">
    <source>
        <dbReference type="ARBA" id="ARBA00025337"/>
    </source>
</evidence>
<dbReference type="SUPFAM" id="SSF52540">
    <property type="entry name" value="P-loop containing nucleoside triphosphate hydrolases"/>
    <property type="match status" value="1"/>
</dbReference>
<dbReference type="PANTHER" id="PTHR43134">
    <property type="entry name" value="SIGNAL RECOGNITION PARTICLE RECEPTOR SUBUNIT ALPHA"/>
    <property type="match status" value="1"/>
</dbReference>
<dbReference type="InterPro" id="IPR003593">
    <property type="entry name" value="AAA+_ATPase"/>
</dbReference>
<evidence type="ECO:0000259" key="15">
    <source>
        <dbReference type="SMART" id="SM00962"/>
    </source>
</evidence>
<dbReference type="InterPro" id="IPR000897">
    <property type="entry name" value="SRP54_GTPase_dom"/>
</dbReference>
<evidence type="ECO:0000256" key="3">
    <source>
        <dbReference type="ARBA" id="ARBA00014919"/>
    </source>
</evidence>
<sequence length="533" mass="57647">MAHPGRELNMQVKRFVAADMRRALELVRQELGPDAIILSSNRIPEGVELLTTMGSDYELKQLQNRPFADATFAPSEPLLSDGDISPRILERQPTRKVAPVITQIPDHPNVGKTGAQLADDIERARLRMMAAHKAEESAKEFMVGKNTVVNAGIPRHTPVQASRPKKGMSAAERYPLVDPAPISKEPKLTPEAASFREALLSNTRSAQDAKIEALLTKEKPAPAPVAPVVPVVDGLDQHAQLSELQAEIADMRLLLEQQLDRLTGQQAIANDSPILASIARRLERLSLPKDVVAKVINACTKTKTLSEAWPDALANLAHQLPINGRDIVDQGGIFAFVGPTGSGKTTTIGKLAARYVLQHGADKVAIITTDTYRIAAHDQLRSLARILRVPVRVVDEANPLDTVLRSLRHCSLVLIDTAGFRHGDPHLKAQLNALAAQPQVKTYLVMSSNSQAQMLKASVHAYGAARLQGCILTKLDETASIGEALGVVMQSRLPIAYTTDGQDIPKNLDVARAHQLVARAVALLKTNPATAVS</sequence>
<dbReference type="Gene3D" id="3.40.50.300">
    <property type="entry name" value="P-loop containing nucleotide triphosphate hydrolases"/>
    <property type="match status" value="1"/>
</dbReference>
<dbReference type="STRING" id="1209072.GCA_000766945_00828"/>
<proteinExistence type="inferred from homology"/>
<evidence type="ECO:0000256" key="5">
    <source>
        <dbReference type="ARBA" id="ARBA00022475"/>
    </source>
</evidence>
<keyword evidence="16" id="KW-0966">Cell projection</keyword>
<comment type="similarity">
    <text evidence="2">Belongs to the GTP-binding SRP family.</text>
</comment>
<keyword evidence="11" id="KW-1006">Bacterial flagellum protein export</keyword>
<comment type="function">
    <text evidence="12">Necessary for flagellar biosynthesis. May be involved in translocation of the flagellum.</text>
</comment>
<dbReference type="Proteomes" id="UP000216101">
    <property type="component" value="Unassembled WGS sequence"/>
</dbReference>
<name>A0A266Q524_9GAMM</name>
<evidence type="ECO:0000256" key="8">
    <source>
        <dbReference type="ARBA" id="ARBA00022927"/>
    </source>
</evidence>
<evidence type="ECO:0000256" key="1">
    <source>
        <dbReference type="ARBA" id="ARBA00004413"/>
    </source>
</evidence>
<dbReference type="FunFam" id="3.40.50.300:FF:000695">
    <property type="entry name" value="Flagellar biosynthesis regulator FlhF"/>
    <property type="match status" value="1"/>
</dbReference>
<dbReference type="SMART" id="SM00382">
    <property type="entry name" value="AAA"/>
    <property type="match status" value="1"/>
</dbReference>
<keyword evidence="9" id="KW-0342">GTP-binding</keyword>
<dbReference type="GO" id="GO:0006614">
    <property type="term" value="P:SRP-dependent cotranslational protein targeting to membrane"/>
    <property type="evidence" value="ECO:0007669"/>
    <property type="project" value="UniProtKB-UniRule"/>
</dbReference>